<dbReference type="InterPro" id="IPR000195">
    <property type="entry name" value="Rab-GAP-TBC_dom"/>
</dbReference>
<dbReference type="SUPFAM" id="SSF47923">
    <property type="entry name" value="Ypt/Rab-GAP domain of gyp1p"/>
    <property type="match status" value="2"/>
</dbReference>
<comment type="caution">
    <text evidence="3">The sequence shown here is derived from an EMBL/GenBank/DDBJ whole genome shotgun (WGS) entry which is preliminary data.</text>
</comment>
<dbReference type="PANTHER" id="PTHR47219">
    <property type="entry name" value="RAB GTPASE-ACTIVATING PROTEIN 1-LIKE"/>
    <property type="match status" value="1"/>
</dbReference>
<dbReference type="EMBL" id="CALTRL010006115">
    <property type="protein sequence ID" value="CAH7689706.1"/>
    <property type="molecule type" value="Genomic_DNA"/>
</dbReference>
<dbReference type="SMART" id="SM00164">
    <property type="entry name" value="TBC"/>
    <property type="match status" value="1"/>
</dbReference>
<feature type="compositionally biased region" description="Low complexity" evidence="1">
    <location>
        <begin position="486"/>
        <end position="504"/>
    </location>
</feature>
<keyword evidence="4" id="KW-1185">Reference proteome</keyword>
<feature type="compositionally biased region" description="Polar residues" evidence="1">
    <location>
        <begin position="1098"/>
        <end position="1111"/>
    </location>
</feature>
<feature type="compositionally biased region" description="Polar residues" evidence="1">
    <location>
        <begin position="283"/>
        <end position="305"/>
    </location>
</feature>
<feature type="compositionally biased region" description="Polar residues" evidence="1">
    <location>
        <begin position="455"/>
        <end position="466"/>
    </location>
</feature>
<dbReference type="Proteomes" id="UP001153365">
    <property type="component" value="Unassembled WGS sequence"/>
</dbReference>
<feature type="region of interest" description="Disordered" evidence="1">
    <location>
        <begin position="975"/>
        <end position="1003"/>
    </location>
</feature>
<feature type="region of interest" description="Disordered" evidence="1">
    <location>
        <begin position="626"/>
        <end position="657"/>
    </location>
</feature>
<feature type="region of interest" description="Disordered" evidence="1">
    <location>
        <begin position="453"/>
        <end position="555"/>
    </location>
</feature>
<feature type="domain" description="Rab-GAP TBC" evidence="2">
    <location>
        <begin position="1267"/>
        <end position="1434"/>
    </location>
</feature>
<name>A0AAV0BVQ8_PHAPC</name>
<feature type="compositionally biased region" description="Polar residues" evidence="1">
    <location>
        <begin position="627"/>
        <end position="638"/>
    </location>
</feature>
<feature type="compositionally biased region" description="Polar residues" evidence="1">
    <location>
        <begin position="380"/>
        <end position="393"/>
    </location>
</feature>
<feature type="region of interest" description="Disordered" evidence="1">
    <location>
        <begin position="1"/>
        <end position="32"/>
    </location>
</feature>
<organism evidence="3 4">
    <name type="scientific">Phakopsora pachyrhizi</name>
    <name type="common">Asian soybean rust disease fungus</name>
    <dbReference type="NCBI Taxonomy" id="170000"/>
    <lineage>
        <taxon>Eukaryota</taxon>
        <taxon>Fungi</taxon>
        <taxon>Dikarya</taxon>
        <taxon>Basidiomycota</taxon>
        <taxon>Pucciniomycotina</taxon>
        <taxon>Pucciniomycetes</taxon>
        <taxon>Pucciniales</taxon>
        <taxon>Phakopsoraceae</taxon>
        <taxon>Phakopsora</taxon>
    </lineage>
</organism>
<accession>A0AAV0BVQ8</accession>
<dbReference type="Gene3D" id="1.10.472.80">
    <property type="entry name" value="Ypt/Rab-GAP domain of gyp1p, domain 3"/>
    <property type="match status" value="1"/>
</dbReference>
<evidence type="ECO:0000256" key="1">
    <source>
        <dbReference type="SAM" id="MobiDB-lite"/>
    </source>
</evidence>
<dbReference type="GO" id="GO:0031267">
    <property type="term" value="F:small GTPase binding"/>
    <property type="evidence" value="ECO:0007669"/>
    <property type="project" value="TreeGrafter"/>
</dbReference>
<dbReference type="PROSITE" id="PS50086">
    <property type="entry name" value="TBC_RABGAP"/>
    <property type="match status" value="1"/>
</dbReference>
<protein>
    <recommendedName>
        <fullName evidence="2">Rab-GAP TBC domain-containing protein</fullName>
    </recommendedName>
</protein>
<feature type="compositionally biased region" description="Polar residues" evidence="1">
    <location>
        <begin position="517"/>
        <end position="555"/>
    </location>
</feature>
<reference evidence="3" key="1">
    <citation type="submission" date="2022-06" db="EMBL/GenBank/DDBJ databases">
        <authorList>
            <consortium name="SYNGENTA / RWTH Aachen University"/>
        </authorList>
    </citation>
    <scope>NUCLEOTIDE SEQUENCE</scope>
</reference>
<proteinExistence type="predicted"/>
<feature type="compositionally biased region" description="Polar residues" evidence="1">
    <location>
        <begin position="1153"/>
        <end position="1182"/>
    </location>
</feature>
<gene>
    <name evidence="3" type="ORF">PPACK8108_LOCUS24826</name>
</gene>
<dbReference type="PANTHER" id="PTHR47219:SF20">
    <property type="entry name" value="TBC1 DOMAIN FAMILY MEMBER 2B"/>
    <property type="match status" value="1"/>
</dbReference>
<feature type="region of interest" description="Disordered" evidence="1">
    <location>
        <begin position="1088"/>
        <end position="1111"/>
    </location>
</feature>
<dbReference type="InterPro" id="IPR035969">
    <property type="entry name" value="Rab-GAP_TBC_sf"/>
</dbReference>
<evidence type="ECO:0000313" key="4">
    <source>
        <dbReference type="Proteomes" id="UP001153365"/>
    </source>
</evidence>
<dbReference type="GO" id="GO:0005096">
    <property type="term" value="F:GTPase activator activity"/>
    <property type="evidence" value="ECO:0007669"/>
    <property type="project" value="TreeGrafter"/>
</dbReference>
<feature type="compositionally biased region" description="Polar residues" evidence="1">
    <location>
        <begin position="343"/>
        <end position="371"/>
    </location>
</feature>
<feature type="compositionally biased region" description="Polar residues" evidence="1">
    <location>
        <begin position="975"/>
        <end position="986"/>
    </location>
</feature>
<feature type="region of interest" description="Disordered" evidence="1">
    <location>
        <begin position="1041"/>
        <end position="1066"/>
    </location>
</feature>
<evidence type="ECO:0000259" key="2">
    <source>
        <dbReference type="PROSITE" id="PS50086"/>
    </source>
</evidence>
<feature type="region of interest" description="Disordered" evidence="1">
    <location>
        <begin position="1139"/>
        <end position="1182"/>
    </location>
</feature>
<feature type="region of interest" description="Disordered" evidence="1">
    <location>
        <begin position="764"/>
        <end position="784"/>
    </location>
</feature>
<dbReference type="Pfam" id="PF00566">
    <property type="entry name" value="RabGAP-TBC"/>
    <property type="match status" value="1"/>
</dbReference>
<feature type="compositionally biased region" description="Low complexity" evidence="1">
    <location>
        <begin position="639"/>
        <end position="654"/>
    </location>
</feature>
<feature type="compositionally biased region" description="Polar residues" evidence="1">
    <location>
        <begin position="1"/>
        <end position="13"/>
    </location>
</feature>
<evidence type="ECO:0000313" key="3">
    <source>
        <dbReference type="EMBL" id="CAH7689706.1"/>
    </source>
</evidence>
<sequence>MISSSSDPFQSPIRSFPGSIPKTSLKGGKNVPTNRMRLIRDDTIRQIPEVNRDTDHNQVMPNGLLHSSSPQVASFNEISVNSSQKNHISQRLQALNDLELKKPFSSKLKVSLSCEPHLIYSDEQLLRELGETLNSRGGPFDFVVSQPHELRATAINQLMMGVIRELSSRLQTLQKDYNTTRLEANGLKSLLVDNYSVGPGEIDRCLVRSRCQNESSKESSTQVRSSGLRWEVEVNDWEYSQDLNTNCGNLSTGTSAALSSGSANKLDLEDLREAMSENPYFEATSQSSCRSRSLVTSPGSATSPLPSSPGRALNHDVSRSGSSSIRLFNPTNILSSKYRKSGNGPSLPSNVAATQGKDSNSSLPTSPNHSTKNPHKRNPSVGSNLSAASSQNNGIGFRNGNWGFYGWKWHKRGKPAGSLATSAAGDLDGEEQLDCDEERNQVSDQELNLGLSSEGVDQTGESSQLEAVNRPKTPGSAADAPSPPILRSSSTDGSSGATLLTGLLESINRTKRKGSVNPRSQQPPITNTLNCNINGPSTQTNSHSHGSPNSINVTSSLATNRSSSLLLGSLGSATTETTSANSTSSADESCLTQQTRSSGAVLISGDNHAVDAMSLLPTPNFLEIESQPRTTPLDTPNRSSAASSTLSSSANSLLLPPPSCATTHSQISYRASPCLERSSSTATSLAQADVPLSSNSGIPPASQDCNQDIAGLQSRRASSTNSKSPAHIILSSSKCLPAVATQTESVALKESSFKQSSCKNLLKSNFPKNPETNRSSSCLGPSTKSSSVLAKKASKISNELVDSRLTLLASTPATSSSICSSNFLLPQDNSSIKKAGPQSKVSLAGGTKSHLSTAQVSLGKVIGLDTSSVGLQKGENIEPNVTTVPSVAFGRGSSISTVVPIASSSSMVPSKTSVTNVTASTLIFSGSQRGQLDSYESLAPILDSEDPIPKKQNNFQNSRVDQIFLPPLSHSTMELSTFTNPQSNPPALSIFGHKDESKSSGVSVDLRSTTLEQIPITDRFGFIVDVKYGLKLMRESRDRKKKLLSQETSDCTLGPSGAAPRKASDEPDFCMDSSVLESLPKPCLSDLNLPLENHSRPGVQNETATEGTEIEQSPVLTTALPIKSQVDVEAELASLREALGLPPPVAEDGSKGKASSRTPTIDQNSYINGEVEQSSQRTDDPTTQSIKRLLSQLNDAQNIMEQSRLRAWTQFIAKRNSTALQQGNSLDLITCHDGNLIGIASMGLSIDNGKIALRDDWKDFRNLVKRGVPISLRPKIWLESSGASDLKEPGYYEDLLNLHKDEGSMCLNQIECDVTRTLPTNVYFGGDGPGGMNMVAATLLLTIPSEEDAFWVLVCIVDKILPPDYYTSHLLTSQADQRVLRDLVEKYLPDLWCHFDSLEVELPAITFGWFLSLFADALPIQTLLRVFDLFLIDGCLLLFRVALALLKLNKSTILSHDSPASLYAYMRGPMTLSSHHADRIIDVATEQFKEVKNKQIATLREKHVADLKAEMGIE</sequence>
<dbReference type="Gene3D" id="1.10.8.270">
    <property type="entry name" value="putative rabgap domain of human tbc1 domain family member 14 like domains"/>
    <property type="match status" value="1"/>
</dbReference>
<feature type="compositionally biased region" description="Polar residues" evidence="1">
    <location>
        <begin position="764"/>
        <end position="780"/>
    </location>
</feature>
<dbReference type="InterPro" id="IPR050302">
    <property type="entry name" value="Rab_GAP_TBC_domain"/>
</dbReference>
<feature type="compositionally biased region" description="Polar residues" evidence="1">
    <location>
        <begin position="319"/>
        <end position="335"/>
    </location>
</feature>
<feature type="region of interest" description="Disordered" evidence="1">
    <location>
        <begin position="280"/>
        <end position="393"/>
    </location>
</feature>